<protein>
    <submittedName>
        <fullName evidence="3">Uncharacterized protein</fullName>
    </submittedName>
</protein>
<evidence type="ECO:0000313" key="3">
    <source>
        <dbReference type="EMBL" id="KAH7328736.1"/>
    </source>
</evidence>
<reference evidence="3" key="1">
    <citation type="journal article" date="2021" name="Nat. Commun.">
        <title>Genetic determinants of endophytism in the Arabidopsis root mycobiome.</title>
        <authorList>
            <person name="Mesny F."/>
            <person name="Miyauchi S."/>
            <person name="Thiergart T."/>
            <person name="Pickel B."/>
            <person name="Atanasova L."/>
            <person name="Karlsson M."/>
            <person name="Huettel B."/>
            <person name="Barry K.W."/>
            <person name="Haridas S."/>
            <person name="Chen C."/>
            <person name="Bauer D."/>
            <person name="Andreopoulos W."/>
            <person name="Pangilinan J."/>
            <person name="LaButti K."/>
            <person name="Riley R."/>
            <person name="Lipzen A."/>
            <person name="Clum A."/>
            <person name="Drula E."/>
            <person name="Henrissat B."/>
            <person name="Kohler A."/>
            <person name="Grigoriev I.V."/>
            <person name="Martin F.M."/>
            <person name="Hacquard S."/>
        </authorList>
    </citation>
    <scope>NUCLEOTIDE SEQUENCE</scope>
    <source>
        <strain evidence="3">MPI-CAGE-CH-0235</strain>
    </source>
</reference>
<keyword evidence="2" id="KW-0812">Transmembrane</keyword>
<keyword evidence="4" id="KW-1185">Reference proteome</keyword>
<dbReference type="Proteomes" id="UP000813444">
    <property type="component" value="Unassembled WGS sequence"/>
</dbReference>
<feature type="region of interest" description="Disordered" evidence="1">
    <location>
        <begin position="47"/>
        <end position="128"/>
    </location>
</feature>
<keyword evidence="2" id="KW-1133">Transmembrane helix</keyword>
<comment type="caution">
    <text evidence="3">The sequence shown here is derived from an EMBL/GenBank/DDBJ whole genome shotgun (WGS) entry which is preliminary data.</text>
</comment>
<gene>
    <name evidence="3" type="ORF">B0I35DRAFT_473410</name>
</gene>
<evidence type="ECO:0000313" key="4">
    <source>
        <dbReference type="Proteomes" id="UP000813444"/>
    </source>
</evidence>
<organism evidence="3 4">
    <name type="scientific">Stachybotrys elegans</name>
    <dbReference type="NCBI Taxonomy" id="80388"/>
    <lineage>
        <taxon>Eukaryota</taxon>
        <taxon>Fungi</taxon>
        <taxon>Dikarya</taxon>
        <taxon>Ascomycota</taxon>
        <taxon>Pezizomycotina</taxon>
        <taxon>Sordariomycetes</taxon>
        <taxon>Hypocreomycetidae</taxon>
        <taxon>Hypocreales</taxon>
        <taxon>Stachybotryaceae</taxon>
        <taxon>Stachybotrys</taxon>
    </lineage>
</organism>
<dbReference type="EMBL" id="JAGPNK010000001">
    <property type="protein sequence ID" value="KAH7328736.1"/>
    <property type="molecule type" value="Genomic_DNA"/>
</dbReference>
<sequence length="167" mass="18588">MAPLLKRESSTFDSVGIWIVVGSAILIVIAAGSLLAHYLLFVRHKQPTDTDPESQRSPSDKPKRKTRGFLTPWRKPAPPPVGAGLDQDEVQRQDLIRKSLASRPSSVSSAETLNDENEQAIDRENRQSYKSEWKSWEAGVALERAVSLEQHPAFAQPVDITDHPALR</sequence>
<dbReference type="AlphaFoldDB" id="A0A8K0T3K7"/>
<keyword evidence="2" id="KW-0472">Membrane</keyword>
<evidence type="ECO:0000256" key="2">
    <source>
        <dbReference type="SAM" id="Phobius"/>
    </source>
</evidence>
<evidence type="ECO:0000256" key="1">
    <source>
        <dbReference type="SAM" id="MobiDB-lite"/>
    </source>
</evidence>
<feature type="compositionally biased region" description="Low complexity" evidence="1">
    <location>
        <begin position="99"/>
        <end position="109"/>
    </location>
</feature>
<proteinExistence type="predicted"/>
<name>A0A8K0T3K7_9HYPO</name>
<feature type="transmembrane region" description="Helical" evidence="2">
    <location>
        <begin position="15"/>
        <end position="40"/>
    </location>
</feature>
<accession>A0A8K0T3K7</accession>